<dbReference type="AlphaFoldDB" id="A0A1J1IPK8"/>
<name>A0A1J1IPK8_9DIPT</name>
<accession>A0A1J1IPK8</accession>
<sequence length="72" mass="8582">MLLHLGHHELNQTISDLFARPKMKLYGQNEITSQTFNRVRRKKIERFALYTKTSKKFTSTSVQDSYYSKRNV</sequence>
<protein>
    <submittedName>
        <fullName evidence="1">CLUMA_CG014873, isoform A</fullName>
    </submittedName>
</protein>
<organism evidence="1 2">
    <name type="scientific">Clunio marinus</name>
    <dbReference type="NCBI Taxonomy" id="568069"/>
    <lineage>
        <taxon>Eukaryota</taxon>
        <taxon>Metazoa</taxon>
        <taxon>Ecdysozoa</taxon>
        <taxon>Arthropoda</taxon>
        <taxon>Hexapoda</taxon>
        <taxon>Insecta</taxon>
        <taxon>Pterygota</taxon>
        <taxon>Neoptera</taxon>
        <taxon>Endopterygota</taxon>
        <taxon>Diptera</taxon>
        <taxon>Nematocera</taxon>
        <taxon>Chironomoidea</taxon>
        <taxon>Chironomidae</taxon>
        <taxon>Clunio</taxon>
    </lineage>
</organism>
<keyword evidence="2" id="KW-1185">Reference proteome</keyword>
<evidence type="ECO:0000313" key="1">
    <source>
        <dbReference type="EMBL" id="CRL01650.1"/>
    </source>
</evidence>
<evidence type="ECO:0000313" key="2">
    <source>
        <dbReference type="Proteomes" id="UP000183832"/>
    </source>
</evidence>
<gene>
    <name evidence="1" type="ORF">CLUMA_CG014873</name>
</gene>
<proteinExistence type="predicted"/>
<dbReference type="Proteomes" id="UP000183832">
    <property type="component" value="Unassembled WGS sequence"/>
</dbReference>
<reference evidence="1 2" key="1">
    <citation type="submission" date="2015-04" db="EMBL/GenBank/DDBJ databases">
        <authorList>
            <person name="Syromyatnikov M.Y."/>
            <person name="Popov V.N."/>
        </authorList>
    </citation>
    <scope>NUCLEOTIDE SEQUENCE [LARGE SCALE GENOMIC DNA]</scope>
</reference>
<dbReference type="EMBL" id="CVRI01000056">
    <property type="protein sequence ID" value="CRL01650.1"/>
    <property type="molecule type" value="Genomic_DNA"/>
</dbReference>